<evidence type="ECO:0000259" key="4">
    <source>
        <dbReference type="Pfam" id="PF00248"/>
    </source>
</evidence>
<dbReference type="EMBL" id="JAACJM010000072">
    <property type="protein sequence ID" value="KAF5350862.1"/>
    <property type="molecule type" value="Genomic_DNA"/>
</dbReference>
<comment type="similarity">
    <text evidence="2">Belongs to the aldo/keto reductase family. Aldo/keto reductase 2 subfamily.</text>
</comment>
<comment type="caution">
    <text evidence="5">The sequence shown here is derived from an EMBL/GenBank/DDBJ whole genome shotgun (WGS) entry which is preliminary data.</text>
</comment>
<accession>A0A8H5FW34</accession>
<keyword evidence="1" id="KW-0521">NADP</keyword>
<dbReference type="Proteomes" id="UP000559256">
    <property type="component" value="Unassembled WGS sequence"/>
</dbReference>
<evidence type="ECO:0000256" key="2">
    <source>
        <dbReference type="ARBA" id="ARBA00038157"/>
    </source>
</evidence>
<proteinExistence type="inferred from homology"/>
<dbReference type="InterPro" id="IPR023210">
    <property type="entry name" value="NADP_OxRdtase_dom"/>
</dbReference>
<evidence type="ECO:0000256" key="3">
    <source>
        <dbReference type="SAM" id="MobiDB-lite"/>
    </source>
</evidence>
<evidence type="ECO:0000313" key="5">
    <source>
        <dbReference type="EMBL" id="KAF5350862.1"/>
    </source>
</evidence>
<dbReference type="PANTHER" id="PTHR43364:SF7">
    <property type="entry name" value="NADP-DEPENDENT OXIDOREDUCTASE DOMAIN-CONTAINING PROTEIN-RELATED"/>
    <property type="match status" value="1"/>
</dbReference>
<dbReference type="SUPFAM" id="SSF51430">
    <property type="entry name" value="NAD(P)-linked oxidoreductase"/>
    <property type="match status" value="1"/>
</dbReference>
<organism evidence="5 6">
    <name type="scientific">Tetrapyrgos nigripes</name>
    <dbReference type="NCBI Taxonomy" id="182062"/>
    <lineage>
        <taxon>Eukaryota</taxon>
        <taxon>Fungi</taxon>
        <taxon>Dikarya</taxon>
        <taxon>Basidiomycota</taxon>
        <taxon>Agaricomycotina</taxon>
        <taxon>Agaricomycetes</taxon>
        <taxon>Agaricomycetidae</taxon>
        <taxon>Agaricales</taxon>
        <taxon>Marasmiineae</taxon>
        <taxon>Marasmiaceae</taxon>
        <taxon>Tetrapyrgos</taxon>
    </lineage>
</organism>
<sequence>MDDLDLAEAMIHDDVALTLQCILSAFWTNAHRFSGRDAARALNRPVHVRITGTVNTDRSRTIAKHTDIVSPSSSFHQLTMPSDRPHPFAPHPKPSNSLGVLRVLSPRAGVRVSPICLGGGNIGDRWPGSSMTKEKSFEYLDAFFERGGNFIDTANNYQEEASEEYIGEWMESRGI</sequence>
<dbReference type="InterPro" id="IPR050523">
    <property type="entry name" value="AKR_Detox_Biosynth"/>
</dbReference>
<dbReference type="Gene3D" id="3.20.20.100">
    <property type="entry name" value="NADP-dependent oxidoreductase domain"/>
    <property type="match status" value="1"/>
</dbReference>
<dbReference type="PANTHER" id="PTHR43364">
    <property type="entry name" value="NADH-SPECIFIC METHYLGLYOXAL REDUCTASE-RELATED"/>
    <property type="match status" value="1"/>
</dbReference>
<dbReference type="InterPro" id="IPR036812">
    <property type="entry name" value="NAD(P)_OxRdtase_dom_sf"/>
</dbReference>
<evidence type="ECO:0000256" key="1">
    <source>
        <dbReference type="ARBA" id="ARBA00022857"/>
    </source>
</evidence>
<keyword evidence="6" id="KW-1185">Reference proteome</keyword>
<name>A0A8H5FW34_9AGAR</name>
<feature type="domain" description="NADP-dependent oxidoreductase" evidence="4">
    <location>
        <begin position="114"/>
        <end position="172"/>
    </location>
</feature>
<gene>
    <name evidence="5" type="ORF">D9758_010522</name>
</gene>
<reference evidence="5 6" key="1">
    <citation type="journal article" date="2020" name="ISME J.">
        <title>Uncovering the hidden diversity of litter-decomposition mechanisms in mushroom-forming fungi.</title>
        <authorList>
            <person name="Floudas D."/>
            <person name="Bentzer J."/>
            <person name="Ahren D."/>
            <person name="Johansson T."/>
            <person name="Persson P."/>
            <person name="Tunlid A."/>
        </authorList>
    </citation>
    <scope>NUCLEOTIDE SEQUENCE [LARGE SCALE GENOMIC DNA]</scope>
    <source>
        <strain evidence="5 6">CBS 291.85</strain>
    </source>
</reference>
<dbReference type="OrthoDB" id="48988at2759"/>
<dbReference type="Pfam" id="PF00248">
    <property type="entry name" value="Aldo_ket_red"/>
    <property type="match status" value="1"/>
</dbReference>
<protein>
    <recommendedName>
        <fullName evidence="4">NADP-dependent oxidoreductase domain-containing protein</fullName>
    </recommendedName>
</protein>
<evidence type="ECO:0000313" key="6">
    <source>
        <dbReference type="Proteomes" id="UP000559256"/>
    </source>
</evidence>
<dbReference type="AlphaFoldDB" id="A0A8H5FW34"/>
<feature type="region of interest" description="Disordered" evidence="3">
    <location>
        <begin position="73"/>
        <end position="95"/>
    </location>
</feature>